<keyword evidence="6" id="KW-1185">Reference proteome</keyword>
<feature type="compositionally biased region" description="Acidic residues" evidence="3">
    <location>
        <begin position="222"/>
        <end position="231"/>
    </location>
</feature>
<dbReference type="EMBL" id="OV696689">
    <property type="protein sequence ID" value="CAH1261422.1"/>
    <property type="molecule type" value="Genomic_DNA"/>
</dbReference>
<accession>A0A8J9ZQ08</accession>
<dbReference type="Pfam" id="PF00244">
    <property type="entry name" value="14-3-3"/>
    <property type="match status" value="1"/>
</dbReference>
<gene>
    <name evidence="5" type="primary">YWHAE</name>
    <name evidence="5" type="ORF">BLAG_LOCUS16848</name>
</gene>
<dbReference type="InterPro" id="IPR036815">
    <property type="entry name" value="14-3-3_dom_sf"/>
</dbReference>
<dbReference type="PIRSF" id="PIRSF000868">
    <property type="entry name" value="14-3-3"/>
    <property type="match status" value="1"/>
</dbReference>
<feature type="site" description="Interaction with phosphoserine on interacting protein" evidence="2">
    <location>
        <position position="61"/>
    </location>
</feature>
<dbReference type="SUPFAM" id="SSF48445">
    <property type="entry name" value="14-3-3 protein"/>
    <property type="match status" value="1"/>
</dbReference>
<feature type="site" description="Interaction with phosphoserine on interacting protein" evidence="2">
    <location>
        <position position="135"/>
    </location>
</feature>
<dbReference type="InterPro" id="IPR023410">
    <property type="entry name" value="14-3-3_domain"/>
</dbReference>
<dbReference type="PANTHER" id="PTHR18860">
    <property type="entry name" value="14-3-3 PROTEIN"/>
    <property type="match status" value="1"/>
</dbReference>
<evidence type="ECO:0000256" key="2">
    <source>
        <dbReference type="PIRSR" id="PIRSR000868-1"/>
    </source>
</evidence>
<protein>
    <submittedName>
        <fullName evidence="5">YWHAE protein</fullName>
    </submittedName>
</protein>
<dbReference type="Proteomes" id="UP000838412">
    <property type="component" value="Chromosome 4"/>
</dbReference>
<evidence type="ECO:0000256" key="3">
    <source>
        <dbReference type="SAM" id="MobiDB-lite"/>
    </source>
</evidence>
<dbReference type="Gene3D" id="1.20.190.20">
    <property type="entry name" value="14-3-3 domain"/>
    <property type="match status" value="2"/>
</dbReference>
<reference evidence="5" key="1">
    <citation type="submission" date="2022-01" db="EMBL/GenBank/DDBJ databases">
        <authorList>
            <person name="Braso-Vives M."/>
        </authorList>
    </citation>
    <scope>NUCLEOTIDE SEQUENCE</scope>
</reference>
<dbReference type="InterPro" id="IPR000308">
    <property type="entry name" value="14-3-3"/>
</dbReference>
<sequence length="246" mass="28168">MTDSKEDKEMLVFRAKLAEQAGRYDEMVEEMRKVAELKLELTVEERTLLSVAYKNVIGARRASWRIISSIEQKEREKNNNTEQVEIIQAYRMEVEMELKSFCRYILAVLDENLIPAAQSGESKVFYYKMKGDCHRYLADDLAMAVLAPTHPIRLGLALNFSIFYYEILNVPDRARRLAKVALDDAVVELELHTLSEESKKDSTPIMQLLRDNLNLWSSDMATDGEDDGEEGDKEHVPDVEAGEDNA</sequence>
<dbReference type="SMART" id="SM00101">
    <property type="entry name" value="14_3_3"/>
    <property type="match status" value="1"/>
</dbReference>
<evidence type="ECO:0000256" key="1">
    <source>
        <dbReference type="ARBA" id="ARBA00006141"/>
    </source>
</evidence>
<organism evidence="5 6">
    <name type="scientific">Branchiostoma lanceolatum</name>
    <name type="common">Common lancelet</name>
    <name type="synonym">Amphioxus lanceolatum</name>
    <dbReference type="NCBI Taxonomy" id="7740"/>
    <lineage>
        <taxon>Eukaryota</taxon>
        <taxon>Metazoa</taxon>
        <taxon>Chordata</taxon>
        <taxon>Cephalochordata</taxon>
        <taxon>Leptocardii</taxon>
        <taxon>Amphioxiformes</taxon>
        <taxon>Branchiostomatidae</taxon>
        <taxon>Branchiostoma</taxon>
    </lineage>
</organism>
<dbReference type="AlphaFoldDB" id="A0A8J9ZQ08"/>
<evidence type="ECO:0000259" key="4">
    <source>
        <dbReference type="SMART" id="SM00101"/>
    </source>
</evidence>
<dbReference type="PRINTS" id="PR00305">
    <property type="entry name" value="1433ZETA"/>
</dbReference>
<dbReference type="OrthoDB" id="10260625at2759"/>
<evidence type="ECO:0000313" key="5">
    <source>
        <dbReference type="EMBL" id="CAH1261422.1"/>
    </source>
</evidence>
<proteinExistence type="inferred from homology"/>
<name>A0A8J9ZQ08_BRALA</name>
<comment type="similarity">
    <text evidence="1">Belongs to the 14-3-3 family.</text>
</comment>
<feature type="region of interest" description="Disordered" evidence="3">
    <location>
        <begin position="218"/>
        <end position="246"/>
    </location>
</feature>
<evidence type="ECO:0000313" key="6">
    <source>
        <dbReference type="Proteomes" id="UP000838412"/>
    </source>
</evidence>
<feature type="domain" description="14-3-3" evidence="4">
    <location>
        <begin position="8"/>
        <end position="230"/>
    </location>
</feature>